<proteinExistence type="predicted"/>
<protein>
    <submittedName>
        <fullName evidence="1">Uncharacterized protein</fullName>
    </submittedName>
</protein>
<dbReference type="Proteomes" id="UP000775872">
    <property type="component" value="Unassembled WGS sequence"/>
</dbReference>
<gene>
    <name evidence="1" type="ORF">CSOL1703_00002474</name>
</gene>
<comment type="caution">
    <text evidence="1">The sequence shown here is derived from an EMBL/GenBank/DDBJ whole genome shotgun (WGS) entry which is preliminary data.</text>
</comment>
<dbReference type="OrthoDB" id="10463533at2759"/>
<organism evidence="1 2">
    <name type="scientific">Clonostachys solani</name>
    <dbReference type="NCBI Taxonomy" id="160281"/>
    <lineage>
        <taxon>Eukaryota</taxon>
        <taxon>Fungi</taxon>
        <taxon>Dikarya</taxon>
        <taxon>Ascomycota</taxon>
        <taxon>Pezizomycotina</taxon>
        <taxon>Sordariomycetes</taxon>
        <taxon>Hypocreomycetidae</taxon>
        <taxon>Hypocreales</taxon>
        <taxon>Bionectriaceae</taxon>
        <taxon>Clonostachys</taxon>
    </lineage>
</organism>
<dbReference type="EMBL" id="CABFOC020000035">
    <property type="protein sequence ID" value="CAH0050502.1"/>
    <property type="molecule type" value="Genomic_DNA"/>
</dbReference>
<reference evidence="2" key="1">
    <citation type="submission" date="2019-06" db="EMBL/GenBank/DDBJ databases">
        <authorList>
            <person name="Broberg M."/>
        </authorList>
    </citation>
    <scope>NUCLEOTIDE SEQUENCE [LARGE SCALE GENOMIC DNA]</scope>
</reference>
<dbReference type="AlphaFoldDB" id="A0A9N9Z7L5"/>
<reference evidence="1 2" key="2">
    <citation type="submission" date="2021-10" db="EMBL/GenBank/DDBJ databases">
        <authorList>
            <person name="Piombo E."/>
        </authorList>
    </citation>
    <scope>NUCLEOTIDE SEQUENCE [LARGE SCALE GENOMIC DNA]</scope>
</reference>
<evidence type="ECO:0000313" key="1">
    <source>
        <dbReference type="EMBL" id="CAH0050502.1"/>
    </source>
</evidence>
<accession>A0A9N9Z7L5</accession>
<evidence type="ECO:0000313" key="2">
    <source>
        <dbReference type="Proteomes" id="UP000775872"/>
    </source>
</evidence>
<sequence>MFECFRFFDIRDAHNGSVKDGGQEAYLFRHLLGYGLDCEEKHEKWKVEANPPWITPILASIYPFTQRRPHQGEVIATTVPVS</sequence>
<name>A0A9N9Z7L5_9HYPO</name>
<keyword evidence="2" id="KW-1185">Reference proteome</keyword>